<proteinExistence type="predicted"/>
<dbReference type="Proteomes" id="UP000784294">
    <property type="component" value="Unassembled WGS sequence"/>
</dbReference>
<organism evidence="2 3">
    <name type="scientific">Protopolystoma xenopodis</name>
    <dbReference type="NCBI Taxonomy" id="117903"/>
    <lineage>
        <taxon>Eukaryota</taxon>
        <taxon>Metazoa</taxon>
        <taxon>Spiralia</taxon>
        <taxon>Lophotrochozoa</taxon>
        <taxon>Platyhelminthes</taxon>
        <taxon>Monogenea</taxon>
        <taxon>Polyopisthocotylea</taxon>
        <taxon>Polystomatidea</taxon>
        <taxon>Polystomatidae</taxon>
        <taxon>Protopolystoma</taxon>
    </lineage>
</organism>
<sequence length="304" mass="33344">MKDRLGGFLLGGLIGLPDVYPLAGELKKKSFESGAQQRDFWRLRLQTPSRILILYSLLSLSLASESGKVDWLSRSSDLAGVKKVNLSSTTNSSSARNGLSADPLKLDVLATISERSSPRPYHSPQLLASGDPSDDLSEAELQTHQSTDRLKRFLRDASEAFLLPRSPAEAITPAGVGGTMVLPEQAALCAEFVNSLRLPRTSGPGGLAGNGGMRIRDIDLRDEDQMQQYSFRTPHNADGNYPNDMQCIKVIKVMRLRSPNTEGAGMHELITNLIVVHFDAFAYDEGERYQRTAKIGINRSLDSR</sequence>
<dbReference type="AlphaFoldDB" id="A0A448XIS9"/>
<keyword evidence="3" id="KW-1185">Reference proteome</keyword>
<accession>A0A448XIS9</accession>
<protein>
    <submittedName>
        <fullName evidence="2">Uncharacterized protein</fullName>
    </submittedName>
</protein>
<evidence type="ECO:0000313" key="2">
    <source>
        <dbReference type="EMBL" id="VEL37681.1"/>
    </source>
</evidence>
<name>A0A448XIS9_9PLAT</name>
<feature type="region of interest" description="Disordered" evidence="1">
    <location>
        <begin position="116"/>
        <end position="145"/>
    </location>
</feature>
<evidence type="ECO:0000313" key="3">
    <source>
        <dbReference type="Proteomes" id="UP000784294"/>
    </source>
</evidence>
<gene>
    <name evidence="2" type="ORF">PXEA_LOCUS31121</name>
</gene>
<evidence type="ECO:0000256" key="1">
    <source>
        <dbReference type="SAM" id="MobiDB-lite"/>
    </source>
</evidence>
<reference evidence="2" key="1">
    <citation type="submission" date="2018-11" db="EMBL/GenBank/DDBJ databases">
        <authorList>
            <consortium name="Pathogen Informatics"/>
        </authorList>
    </citation>
    <scope>NUCLEOTIDE SEQUENCE</scope>
</reference>
<dbReference type="EMBL" id="CAAALY010255691">
    <property type="protein sequence ID" value="VEL37681.1"/>
    <property type="molecule type" value="Genomic_DNA"/>
</dbReference>
<comment type="caution">
    <text evidence="2">The sequence shown here is derived from an EMBL/GenBank/DDBJ whole genome shotgun (WGS) entry which is preliminary data.</text>
</comment>